<evidence type="ECO:0000256" key="13">
    <source>
        <dbReference type="ARBA" id="ARBA00023136"/>
    </source>
</evidence>
<comment type="cofactor">
    <cofactor evidence="1">
        <name>heme</name>
        <dbReference type="ChEBI" id="CHEBI:30413"/>
    </cofactor>
</comment>
<evidence type="ECO:0000256" key="5">
    <source>
        <dbReference type="ARBA" id="ARBA00010617"/>
    </source>
</evidence>
<evidence type="ECO:0000313" key="15">
    <source>
        <dbReference type="Proteomes" id="UP000814243"/>
    </source>
</evidence>
<keyword evidence="8" id="KW-0256">Endoplasmic reticulum</keyword>
<dbReference type="PANTHER" id="PTHR24291:SF189">
    <property type="entry name" value="CYTOCHROME P450 4C3-RELATED"/>
    <property type="match status" value="1"/>
</dbReference>
<keyword evidence="6" id="KW-0349">Heme</keyword>
<name>A0A922M709_SPOEX</name>
<evidence type="ECO:0000256" key="12">
    <source>
        <dbReference type="ARBA" id="ARBA00023033"/>
    </source>
</evidence>
<dbReference type="GO" id="GO:0020037">
    <property type="term" value="F:heme binding"/>
    <property type="evidence" value="ECO:0007669"/>
    <property type="project" value="InterPro"/>
</dbReference>
<keyword evidence="10" id="KW-0560">Oxidoreductase</keyword>
<dbReference type="PANTHER" id="PTHR24291">
    <property type="entry name" value="CYTOCHROME P450 FAMILY 4"/>
    <property type="match status" value="1"/>
</dbReference>
<dbReference type="GO" id="GO:0005789">
    <property type="term" value="C:endoplasmic reticulum membrane"/>
    <property type="evidence" value="ECO:0007669"/>
    <property type="project" value="UniProtKB-SubCell"/>
</dbReference>
<proteinExistence type="inferred from homology"/>
<evidence type="ECO:0000256" key="11">
    <source>
        <dbReference type="ARBA" id="ARBA00023004"/>
    </source>
</evidence>
<protein>
    <recommendedName>
        <fullName evidence="16">Cytochrome P450</fullName>
    </recommendedName>
</protein>
<keyword evidence="7" id="KW-0479">Metal-binding</keyword>
<dbReference type="EMBL" id="JACEFF010000784">
    <property type="protein sequence ID" value="KAH9631011.1"/>
    <property type="molecule type" value="Genomic_DNA"/>
</dbReference>
<evidence type="ECO:0000313" key="14">
    <source>
        <dbReference type="EMBL" id="KAH9631011.1"/>
    </source>
</evidence>
<evidence type="ECO:0000256" key="9">
    <source>
        <dbReference type="ARBA" id="ARBA00022848"/>
    </source>
</evidence>
<reference evidence="14" key="1">
    <citation type="journal article" date="2021" name="G3 (Bethesda)">
        <title>Genome and transcriptome analysis of the beet armyworm Spodoptera exigua reveals targets for pest control. .</title>
        <authorList>
            <person name="Simon S."/>
            <person name="Breeschoten T."/>
            <person name="Jansen H.J."/>
            <person name="Dirks R.P."/>
            <person name="Schranz M.E."/>
            <person name="Ros V.I.D."/>
        </authorList>
    </citation>
    <scope>NUCLEOTIDE SEQUENCE</scope>
    <source>
        <strain evidence="14">TB_SE_WUR_2020</strain>
    </source>
</reference>
<accession>A0A922M709</accession>
<dbReference type="GO" id="GO:0016705">
    <property type="term" value="F:oxidoreductase activity, acting on paired donors, with incorporation or reduction of molecular oxygen"/>
    <property type="evidence" value="ECO:0007669"/>
    <property type="project" value="InterPro"/>
</dbReference>
<keyword evidence="11" id="KW-0408">Iron</keyword>
<evidence type="ECO:0000256" key="2">
    <source>
        <dbReference type="ARBA" id="ARBA00003690"/>
    </source>
</evidence>
<dbReference type="GO" id="GO:0004497">
    <property type="term" value="F:monooxygenase activity"/>
    <property type="evidence" value="ECO:0007669"/>
    <property type="project" value="UniProtKB-KW"/>
</dbReference>
<keyword evidence="13" id="KW-0472">Membrane</keyword>
<evidence type="ECO:0000256" key="8">
    <source>
        <dbReference type="ARBA" id="ARBA00022824"/>
    </source>
</evidence>
<keyword evidence="12" id="KW-0503">Monooxygenase</keyword>
<feature type="non-terminal residue" evidence="14">
    <location>
        <position position="1"/>
    </location>
</feature>
<organism evidence="14 15">
    <name type="scientific">Spodoptera exigua</name>
    <name type="common">Beet armyworm</name>
    <name type="synonym">Noctua fulgens</name>
    <dbReference type="NCBI Taxonomy" id="7107"/>
    <lineage>
        <taxon>Eukaryota</taxon>
        <taxon>Metazoa</taxon>
        <taxon>Ecdysozoa</taxon>
        <taxon>Arthropoda</taxon>
        <taxon>Hexapoda</taxon>
        <taxon>Insecta</taxon>
        <taxon>Pterygota</taxon>
        <taxon>Neoptera</taxon>
        <taxon>Endopterygota</taxon>
        <taxon>Lepidoptera</taxon>
        <taxon>Glossata</taxon>
        <taxon>Ditrysia</taxon>
        <taxon>Noctuoidea</taxon>
        <taxon>Noctuidae</taxon>
        <taxon>Amphipyrinae</taxon>
        <taxon>Spodoptera</taxon>
    </lineage>
</organism>
<comment type="function">
    <text evidence="2">May be involved in the metabolism of insect hormones and in the breakdown of synthetic insecticides.</text>
</comment>
<dbReference type="AlphaFoldDB" id="A0A922M709"/>
<dbReference type="SUPFAM" id="SSF48264">
    <property type="entry name" value="Cytochrome P450"/>
    <property type="match status" value="1"/>
</dbReference>
<comment type="subcellular location">
    <subcellularLocation>
        <location evidence="4">Endoplasmic reticulum membrane</location>
        <topology evidence="4">Peripheral membrane protein</topology>
    </subcellularLocation>
    <subcellularLocation>
        <location evidence="3">Microsome membrane</location>
        <topology evidence="3">Peripheral membrane protein</topology>
    </subcellularLocation>
</comment>
<evidence type="ECO:0000256" key="7">
    <source>
        <dbReference type="ARBA" id="ARBA00022723"/>
    </source>
</evidence>
<evidence type="ECO:0000256" key="4">
    <source>
        <dbReference type="ARBA" id="ARBA00004406"/>
    </source>
</evidence>
<evidence type="ECO:0000256" key="10">
    <source>
        <dbReference type="ARBA" id="ARBA00023002"/>
    </source>
</evidence>
<dbReference type="Gene3D" id="1.10.630.10">
    <property type="entry name" value="Cytochrome P450"/>
    <property type="match status" value="1"/>
</dbReference>
<dbReference type="InterPro" id="IPR001128">
    <property type="entry name" value="Cyt_P450"/>
</dbReference>
<evidence type="ECO:0000256" key="1">
    <source>
        <dbReference type="ARBA" id="ARBA00001971"/>
    </source>
</evidence>
<evidence type="ECO:0000256" key="6">
    <source>
        <dbReference type="ARBA" id="ARBA00022617"/>
    </source>
</evidence>
<keyword evidence="9" id="KW-0492">Microsome</keyword>
<dbReference type="GO" id="GO:0005506">
    <property type="term" value="F:iron ion binding"/>
    <property type="evidence" value="ECO:0007669"/>
    <property type="project" value="InterPro"/>
</dbReference>
<evidence type="ECO:0008006" key="16">
    <source>
        <dbReference type="Google" id="ProtNLM"/>
    </source>
</evidence>
<gene>
    <name evidence="14" type="ORF">HF086_000338</name>
</gene>
<dbReference type="Proteomes" id="UP000814243">
    <property type="component" value="Unassembled WGS sequence"/>
</dbReference>
<dbReference type="Pfam" id="PF00067">
    <property type="entry name" value="p450"/>
    <property type="match status" value="1"/>
</dbReference>
<evidence type="ECO:0000256" key="3">
    <source>
        <dbReference type="ARBA" id="ARBA00004174"/>
    </source>
</evidence>
<dbReference type="InterPro" id="IPR036396">
    <property type="entry name" value="Cyt_P450_sf"/>
</dbReference>
<comment type="similarity">
    <text evidence="5">Belongs to the cytochrome P450 family.</text>
</comment>
<comment type="caution">
    <text evidence="14">The sequence shown here is derived from an EMBL/GenBank/DDBJ whole genome shotgun (WGS) entry which is preliminary data.</text>
</comment>
<sequence length="103" mass="11945">GRRNLPKILRPKLLNHIIQKRKYDLKNSALTNFDDDVMKGKFKPILDLLLHLSDEQNVLSDDDIRHHLDTFVFGAYDTTFSVLLTILLVLGSHADVQERVYDE</sequence>
<dbReference type="InterPro" id="IPR050196">
    <property type="entry name" value="Cytochrome_P450_Monoox"/>
</dbReference>